<name>W0V731_9BURK</name>
<evidence type="ECO:0000313" key="1">
    <source>
        <dbReference type="EMBL" id="CDG83410.1"/>
    </source>
</evidence>
<organism evidence="1 2">
    <name type="scientific">Janthinobacterium agaricidamnosum NBRC 102515 = DSM 9628</name>
    <dbReference type="NCBI Taxonomy" id="1349767"/>
    <lineage>
        <taxon>Bacteria</taxon>
        <taxon>Pseudomonadati</taxon>
        <taxon>Pseudomonadota</taxon>
        <taxon>Betaproteobacteria</taxon>
        <taxon>Burkholderiales</taxon>
        <taxon>Oxalobacteraceae</taxon>
        <taxon>Janthinobacterium</taxon>
    </lineage>
</organism>
<sequence>MESQSTAELPLHGYKYYHKEIETSCYRAVYTVANIITPA</sequence>
<reference evidence="1 2" key="1">
    <citation type="journal article" date="2015" name="Genome Announc.">
        <title>Genome Sequence of Mushroom Soft-Rot Pathogen Janthinobacterium agaricidamnosum.</title>
        <authorList>
            <person name="Graupner K."/>
            <person name="Lackner G."/>
            <person name="Hertweck C."/>
        </authorList>
    </citation>
    <scope>NUCLEOTIDE SEQUENCE [LARGE SCALE GENOMIC DNA]</scope>
    <source>
        <strain evidence="2">NBRC 102515 / DSM 9628</strain>
    </source>
</reference>
<keyword evidence="2" id="KW-1185">Reference proteome</keyword>
<dbReference type="HOGENOM" id="CLU_3311071_0_0_4"/>
<dbReference type="AlphaFoldDB" id="W0V731"/>
<protein>
    <submittedName>
        <fullName evidence="1">Uncharacterized protein</fullName>
    </submittedName>
</protein>
<dbReference type="EMBL" id="HG322949">
    <property type="protein sequence ID" value="CDG83410.1"/>
    <property type="molecule type" value="Genomic_DNA"/>
</dbReference>
<gene>
    <name evidence="1" type="ORF">GJA_2779</name>
</gene>
<dbReference type="Proteomes" id="UP000027604">
    <property type="component" value="Chromosome I"/>
</dbReference>
<proteinExistence type="predicted"/>
<accession>W0V731</accession>
<dbReference type="KEGG" id="jag:GJA_2779"/>
<evidence type="ECO:0000313" key="2">
    <source>
        <dbReference type="Proteomes" id="UP000027604"/>
    </source>
</evidence>